<feature type="region of interest" description="Disordered" evidence="3">
    <location>
        <begin position="137"/>
        <end position="165"/>
    </location>
</feature>
<reference evidence="6 7" key="1">
    <citation type="submission" date="2015-11" db="EMBL/GenBank/DDBJ databases">
        <title>Genomes and virulence difference between two physiological races of Phytophthora nicotianae.</title>
        <authorList>
            <person name="Liu H."/>
            <person name="Ma X."/>
            <person name="Yu H."/>
            <person name="Fang D."/>
            <person name="Li Y."/>
            <person name="Wang X."/>
            <person name="Wang W."/>
            <person name="Dong Y."/>
            <person name="Xiao B."/>
        </authorList>
    </citation>
    <scope>NUCLEOTIDE SEQUENCE [LARGE SCALE GENOMIC DNA]</scope>
    <source>
        <strain evidence="7">race 0</strain>
    </source>
</reference>
<feature type="signal peptide" evidence="4">
    <location>
        <begin position="1"/>
        <end position="23"/>
    </location>
</feature>
<dbReference type="GO" id="GO:1990573">
    <property type="term" value="P:potassium ion import across plasma membrane"/>
    <property type="evidence" value="ECO:0007669"/>
    <property type="project" value="TreeGrafter"/>
</dbReference>
<dbReference type="OrthoDB" id="116380at2759"/>
<feature type="compositionally biased region" description="Low complexity" evidence="3">
    <location>
        <begin position="137"/>
        <end position="159"/>
    </location>
</feature>
<evidence type="ECO:0000256" key="3">
    <source>
        <dbReference type="SAM" id="MobiDB-lite"/>
    </source>
</evidence>
<dbReference type="GO" id="GO:0005886">
    <property type="term" value="C:plasma membrane"/>
    <property type="evidence" value="ECO:0007669"/>
    <property type="project" value="UniProtKB-SubCell"/>
</dbReference>
<dbReference type="Proteomes" id="UP000052943">
    <property type="component" value="Unassembled WGS sequence"/>
</dbReference>
<organism evidence="6 7">
    <name type="scientific">Phytophthora nicotianae</name>
    <name type="common">Potato buckeye rot agent</name>
    <name type="synonym">Phytophthora parasitica</name>
    <dbReference type="NCBI Taxonomy" id="4792"/>
    <lineage>
        <taxon>Eukaryota</taxon>
        <taxon>Sar</taxon>
        <taxon>Stramenopiles</taxon>
        <taxon>Oomycota</taxon>
        <taxon>Peronosporomycetes</taxon>
        <taxon>Peronosporales</taxon>
        <taxon>Peronosporaceae</taxon>
        <taxon>Phytophthora</taxon>
    </lineage>
</organism>
<sequence length="403" mass="40546">MFSNNKIFALCIAAVALSSGAHAEQQVAETFGLLGVPGVGVGVGVPGVASVGVGAPGYVGPGVSVGVPGVASVGVGVPGVVGVDGVGVGVNGVGVGVGVPGVASVGVGAAPAVGVNGVHVGAPTTVVNDGVDVSAGTGTSKSVTVTSDGGASTAKTSTGTGEGVPQASIGEVNEDYQRPANVADFVAEVGVDPALGLSRDDAMTRRELYGVNRVTPPVNCPSWVCCLLPCLMRTASMQAYQEALPREATVRRRVAAGQGQPATRRMRMDAMSLVYGDVVELKAGDVAGADLRVIECSNDCVVDQTTLMGDDGEDEEAGQGGTRKHVTTDTPPPHIQQDPLHCGNIIPMTVSVLQGTAVAVVVSTGDHTLWGRLVTNHEWPPAPGTVLRKKEKGSEEEHTSLIV</sequence>
<dbReference type="GO" id="GO:0036376">
    <property type="term" value="P:sodium ion export across plasma membrane"/>
    <property type="evidence" value="ECO:0007669"/>
    <property type="project" value="TreeGrafter"/>
</dbReference>
<dbReference type="GO" id="GO:0005391">
    <property type="term" value="F:P-type sodium:potassium-exchanging transporter activity"/>
    <property type="evidence" value="ECO:0007669"/>
    <property type="project" value="TreeGrafter"/>
</dbReference>
<proteinExistence type="predicted"/>
<feature type="chain" id="PRO_5006941580" evidence="4">
    <location>
        <begin position="24"/>
        <end position="403"/>
    </location>
</feature>
<comment type="caution">
    <text evidence="6">The sequence shown here is derived from an EMBL/GenBank/DDBJ whole genome shotgun (WGS) entry which is preliminary data.</text>
</comment>
<evidence type="ECO:0000256" key="2">
    <source>
        <dbReference type="ARBA" id="ARBA00022475"/>
    </source>
</evidence>
<dbReference type="Gene3D" id="2.70.150.10">
    <property type="entry name" value="Calcium-transporting ATPase, cytoplasmic transduction domain A"/>
    <property type="match status" value="1"/>
</dbReference>
<comment type="subcellular location">
    <subcellularLocation>
        <location evidence="1">Cell membrane</location>
        <topology evidence="1">Multi-pass membrane protein</topology>
    </subcellularLocation>
</comment>
<evidence type="ECO:0000256" key="1">
    <source>
        <dbReference type="ARBA" id="ARBA00004651"/>
    </source>
</evidence>
<dbReference type="GO" id="GO:0030007">
    <property type="term" value="P:intracellular potassium ion homeostasis"/>
    <property type="evidence" value="ECO:0007669"/>
    <property type="project" value="TreeGrafter"/>
</dbReference>
<dbReference type="InterPro" id="IPR050510">
    <property type="entry name" value="Cation_transp_ATPase_P-type"/>
</dbReference>
<keyword evidence="2" id="KW-0472">Membrane</keyword>
<feature type="domain" description="P-type ATPase A" evidence="5">
    <location>
        <begin position="264"/>
        <end position="375"/>
    </location>
</feature>
<dbReference type="Pfam" id="PF00122">
    <property type="entry name" value="E1-E2_ATPase"/>
    <property type="match status" value="1"/>
</dbReference>
<dbReference type="PANTHER" id="PTHR43294:SF21">
    <property type="entry name" value="CATION TRANSPORTING ATPASE"/>
    <property type="match status" value="1"/>
</dbReference>
<dbReference type="EMBL" id="LNFO01001093">
    <property type="protein sequence ID" value="KUF95273.1"/>
    <property type="molecule type" value="Genomic_DNA"/>
</dbReference>
<dbReference type="STRING" id="4790.A0A0W8DFY4"/>
<evidence type="ECO:0000313" key="7">
    <source>
        <dbReference type="Proteomes" id="UP000052943"/>
    </source>
</evidence>
<dbReference type="GO" id="GO:1902600">
    <property type="term" value="P:proton transmembrane transport"/>
    <property type="evidence" value="ECO:0007669"/>
    <property type="project" value="TreeGrafter"/>
</dbReference>
<keyword evidence="4" id="KW-0732">Signal</keyword>
<dbReference type="AlphaFoldDB" id="A0A0W8DFY4"/>
<evidence type="ECO:0000259" key="5">
    <source>
        <dbReference type="Pfam" id="PF00122"/>
    </source>
</evidence>
<accession>A0A0W8DFY4</accession>
<keyword evidence="2" id="KW-1003">Cell membrane</keyword>
<evidence type="ECO:0000256" key="4">
    <source>
        <dbReference type="SAM" id="SignalP"/>
    </source>
</evidence>
<gene>
    <name evidence="6" type="ORF">AM587_10008279</name>
</gene>
<dbReference type="GO" id="GO:0006883">
    <property type="term" value="P:intracellular sodium ion homeostasis"/>
    <property type="evidence" value="ECO:0007669"/>
    <property type="project" value="TreeGrafter"/>
</dbReference>
<dbReference type="InterPro" id="IPR008250">
    <property type="entry name" value="ATPase_P-typ_transduc_dom_A_sf"/>
</dbReference>
<dbReference type="PANTHER" id="PTHR43294">
    <property type="entry name" value="SODIUM/POTASSIUM-TRANSPORTING ATPASE SUBUNIT ALPHA"/>
    <property type="match status" value="1"/>
</dbReference>
<feature type="region of interest" description="Disordered" evidence="3">
    <location>
        <begin position="308"/>
        <end position="333"/>
    </location>
</feature>
<evidence type="ECO:0000313" key="6">
    <source>
        <dbReference type="EMBL" id="KUF95273.1"/>
    </source>
</evidence>
<dbReference type="InterPro" id="IPR059000">
    <property type="entry name" value="ATPase_P-type_domA"/>
</dbReference>
<feature type="region of interest" description="Disordered" evidence="3">
    <location>
        <begin position="383"/>
        <end position="403"/>
    </location>
</feature>
<name>A0A0W8DFY4_PHYNI</name>
<feature type="compositionally biased region" description="Basic and acidic residues" evidence="3">
    <location>
        <begin position="392"/>
        <end position="403"/>
    </location>
</feature>
<dbReference type="SUPFAM" id="SSF81653">
    <property type="entry name" value="Calcium ATPase, transduction domain A"/>
    <property type="match status" value="1"/>
</dbReference>
<protein>
    <submittedName>
        <fullName evidence="6">Sodium/potassium-transporting ATPase subunit alpha</fullName>
    </submittedName>
</protein>